<feature type="compositionally biased region" description="Low complexity" evidence="1">
    <location>
        <begin position="460"/>
        <end position="469"/>
    </location>
</feature>
<accession>A0AAE1BPY9</accession>
<feature type="compositionally biased region" description="Gly residues" evidence="1">
    <location>
        <begin position="441"/>
        <end position="450"/>
    </location>
</feature>
<dbReference type="InterPro" id="IPR032394">
    <property type="entry name" value="Anoct_dimer"/>
</dbReference>
<protein>
    <recommendedName>
        <fullName evidence="2">Anoctamin dimerisation domain-containing protein</fullName>
    </recommendedName>
</protein>
<feature type="region of interest" description="Disordered" evidence="1">
    <location>
        <begin position="1"/>
        <end position="59"/>
    </location>
</feature>
<feature type="compositionally biased region" description="Acidic residues" evidence="1">
    <location>
        <begin position="339"/>
        <end position="354"/>
    </location>
</feature>
<dbReference type="Proteomes" id="UP001286313">
    <property type="component" value="Unassembled WGS sequence"/>
</dbReference>
<feature type="compositionally biased region" description="Basic and acidic residues" evidence="1">
    <location>
        <begin position="360"/>
        <end position="374"/>
    </location>
</feature>
<gene>
    <name evidence="3" type="ORF">Pcinc_039158</name>
</gene>
<dbReference type="EMBL" id="JAWQEG010006609">
    <property type="protein sequence ID" value="KAK3854358.1"/>
    <property type="molecule type" value="Genomic_DNA"/>
</dbReference>
<feature type="compositionally biased region" description="Basic and acidic residues" evidence="1">
    <location>
        <begin position="498"/>
        <end position="510"/>
    </location>
</feature>
<feature type="compositionally biased region" description="Low complexity" evidence="1">
    <location>
        <begin position="31"/>
        <end position="42"/>
    </location>
</feature>
<reference evidence="3" key="1">
    <citation type="submission" date="2023-10" db="EMBL/GenBank/DDBJ databases">
        <title>Genome assemblies of two species of porcelain crab, Petrolisthes cinctipes and Petrolisthes manimaculis (Anomura: Porcellanidae).</title>
        <authorList>
            <person name="Angst P."/>
        </authorList>
    </citation>
    <scope>NUCLEOTIDE SEQUENCE</scope>
    <source>
        <strain evidence="3">PB745_01</strain>
        <tissue evidence="3">Gill</tissue>
    </source>
</reference>
<feature type="region of interest" description="Disordered" evidence="1">
    <location>
        <begin position="415"/>
        <end position="470"/>
    </location>
</feature>
<comment type="caution">
    <text evidence="3">The sequence shown here is derived from an EMBL/GenBank/DDBJ whole genome shotgun (WGS) entry which is preliminary data.</text>
</comment>
<feature type="region of interest" description="Disordered" evidence="1">
    <location>
        <begin position="117"/>
        <end position="374"/>
    </location>
</feature>
<evidence type="ECO:0000256" key="1">
    <source>
        <dbReference type="SAM" id="MobiDB-lite"/>
    </source>
</evidence>
<dbReference type="GO" id="GO:0046983">
    <property type="term" value="F:protein dimerization activity"/>
    <property type="evidence" value="ECO:0007669"/>
    <property type="project" value="InterPro"/>
</dbReference>
<feature type="compositionally biased region" description="Polar residues" evidence="1">
    <location>
        <begin position="197"/>
        <end position="207"/>
    </location>
</feature>
<feature type="compositionally biased region" description="Basic residues" evidence="1">
    <location>
        <begin position="43"/>
        <end position="53"/>
    </location>
</feature>
<feature type="compositionally biased region" description="Basic and acidic residues" evidence="1">
    <location>
        <begin position="125"/>
        <end position="166"/>
    </location>
</feature>
<sequence length="590" mass="67239">MDRKEYTSMDSREGENSQSYYSRREHTPTTQQQEQQQQQQQQQHHHHHHHHHLGEHTRLSLLTPCYQATRNTELRESGGPYASHNTNTDREFKSHLPETTLGPYQASSDYVATNTTTTIGLSSSENRRGKDVNERNDLNYSESRRGKDVNERSDSDYSMVELRERPQNSQSKFKYTPDSEFGQHVEANLDPIRNQREQSQSPGSSVRNSDDSLLSHPFSPDSYSAGPNCDLSGKEHPNRTGPNFDPTGLQRNRTGANINKSDVNTTGPNRNHSGPKNDQTKMNSKTRTGPNSTRRPDSYTTSGPNIPGPSSQNQKKRRFTWTARFTHNNNNKKVRWTEPEEEDEEEEEETEEESSSSSPSREESEERSRTKDVVSEWAGVGREVLREVWTDVRDLLHVNNNNQNNNTTQVAATSFKQHGGGDSDSWGSNKSTGRGDRRRSGGGGVGGGVGTSRPPHHHMSSSSHGASLSTEDATTFFRDGRRRIDYVLVYEEVPGNQDSRRTREEREKTLTRSMSASEKRAKKHDVWRQKFMNSLMKAGLHMEEETEHTGKKILYFIKVSAPWPVLCHYAEELNMRAPLQVSRTRRRRSC</sequence>
<feature type="region of interest" description="Disordered" evidence="1">
    <location>
        <begin position="496"/>
        <end position="524"/>
    </location>
</feature>
<evidence type="ECO:0000259" key="2">
    <source>
        <dbReference type="Pfam" id="PF16178"/>
    </source>
</evidence>
<name>A0AAE1BPY9_PETCI</name>
<dbReference type="Pfam" id="PF16178">
    <property type="entry name" value="Anoct_dimer"/>
    <property type="match status" value="1"/>
</dbReference>
<feature type="compositionally biased region" description="Polar residues" evidence="1">
    <location>
        <begin position="249"/>
        <end position="313"/>
    </location>
</feature>
<dbReference type="AlphaFoldDB" id="A0AAE1BPY9"/>
<evidence type="ECO:0000313" key="4">
    <source>
        <dbReference type="Proteomes" id="UP001286313"/>
    </source>
</evidence>
<feature type="domain" description="Anoctamin dimerisation" evidence="2">
    <location>
        <begin position="476"/>
        <end position="582"/>
    </location>
</feature>
<proteinExistence type="predicted"/>
<feature type="compositionally biased region" description="Basic and acidic residues" evidence="1">
    <location>
        <begin position="1"/>
        <end position="15"/>
    </location>
</feature>
<evidence type="ECO:0000313" key="3">
    <source>
        <dbReference type="EMBL" id="KAK3854358.1"/>
    </source>
</evidence>
<keyword evidence="4" id="KW-1185">Reference proteome</keyword>
<organism evidence="3 4">
    <name type="scientific">Petrolisthes cinctipes</name>
    <name type="common">Flat porcelain crab</name>
    <dbReference type="NCBI Taxonomy" id="88211"/>
    <lineage>
        <taxon>Eukaryota</taxon>
        <taxon>Metazoa</taxon>
        <taxon>Ecdysozoa</taxon>
        <taxon>Arthropoda</taxon>
        <taxon>Crustacea</taxon>
        <taxon>Multicrustacea</taxon>
        <taxon>Malacostraca</taxon>
        <taxon>Eumalacostraca</taxon>
        <taxon>Eucarida</taxon>
        <taxon>Decapoda</taxon>
        <taxon>Pleocyemata</taxon>
        <taxon>Anomura</taxon>
        <taxon>Galatheoidea</taxon>
        <taxon>Porcellanidae</taxon>
        <taxon>Petrolisthes</taxon>
    </lineage>
</organism>